<dbReference type="EMBL" id="LYCR01000112">
    <property type="protein sequence ID" value="OGM41406.1"/>
    <property type="molecule type" value="Genomic_DNA"/>
</dbReference>
<name>A0A1F7ZPM0_9EURO</name>
<dbReference type="GeneID" id="34453668"/>
<protein>
    <submittedName>
        <fullName evidence="1">Uncharacterized protein</fullName>
    </submittedName>
</protein>
<dbReference type="RefSeq" id="XP_022385123.1">
    <property type="nucleotide sequence ID" value="XM_022537406.1"/>
</dbReference>
<comment type="caution">
    <text evidence="1">The sequence shown here is derived from an EMBL/GenBank/DDBJ whole genome shotgun (WGS) entry which is preliminary data.</text>
</comment>
<dbReference type="SUPFAM" id="SSF53474">
    <property type="entry name" value="alpha/beta-Hydrolases"/>
    <property type="match status" value="1"/>
</dbReference>
<dbReference type="AlphaFoldDB" id="A0A1F7ZPM0"/>
<dbReference type="InterPro" id="IPR029058">
    <property type="entry name" value="AB_hydrolase_fold"/>
</dbReference>
<accession>A0A1F7ZPM0</accession>
<organism evidence="1 2">
    <name type="scientific">Aspergillus bombycis</name>
    <dbReference type="NCBI Taxonomy" id="109264"/>
    <lineage>
        <taxon>Eukaryota</taxon>
        <taxon>Fungi</taxon>
        <taxon>Dikarya</taxon>
        <taxon>Ascomycota</taxon>
        <taxon>Pezizomycotina</taxon>
        <taxon>Eurotiomycetes</taxon>
        <taxon>Eurotiomycetidae</taxon>
        <taxon>Eurotiales</taxon>
        <taxon>Aspergillaceae</taxon>
        <taxon>Aspergillus</taxon>
    </lineage>
</organism>
<proteinExistence type="predicted"/>
<evidence type="ECO:0000313" key="1">
    <source>
        <dbReference type="EMBL" id="OGM41406.1"/>
    </source>
</evidence>
<reference evidence="1 2" key="1">
    <citation type="journal article" date="2016" name="Genome Biol. Evol.">
        <title>Draft genome sequence of an aflatoxigenic Aspergillus species, A. bombycis.</title>
        <authorList>
            <person name="Moore G.G."/>
            <person name="Mack B.M."/>
            <person name="Beltz S.B."/>
            <person name="Gilbert M.K."/>
        </authorList>
    </citation>
    <scope>NUCLEOTIDE SEQUENCE [LARGE SCALE GENOMIC DNA]</scope>
    <source>
        <strain evidence="2">NRRL 26010</strain>
    </source>
</reference>
<evidence type="ECO:0000313" key="2">
    <source>
        <dbReference type="Proteomes" id="UP000179179"/>
    </source>
</evidence>
<keyword evidence="2" id="KW-1185">Reference proteome</keyword>
<dbReference type="Proteomes" id="UP000179179">
    <property type="component" value="Unassembled WGS sequence"/>
</dbReference>
<sequence>MAAAGILTAIAVAPKQPAVHENEPRWSNTAYYVASFEVLPNPRFKCVNPSLDTREQPTFTAPRSTILYKHDGGTFQFDVHEPRHRTPAFVLVRCQVAPGKPHPTLSEVCYAGLKWLYEHANQFAMDMSRIATTDEHLAAVWALTGKRSRPAAAPVKAGSSLSGVG</sequence>
<gene>
    <name evidence="1" type="ORF">ABOM_010278</name>
</gene>
<dbReference type="OrthoDB" id="408631at2759"/>